<accession>A0A6J8C727</accession>
<proteinExistence type="predicted"/>
<protein>
    <submittedName>
        <fullName evidence="1">Uncharacterized protein</fullName>
    </submittedName>
</protein>
<dbReference type="EMBL" id="CACVKT020004777">
    <property type="protein sequence ID" value="CAC5391502.1"/>
    <property type="molecule type" value="Genomic_DNA"/>
</dbReference>
<dbReference type="AlphaFoldDB" id="A0A6J8C727"/>
<sequence>MDWKTRIQPIIDDLHLQGLTHPTGNKTGAMQVMETEELQNLPSNERKIKNGEFNLATESISNETYHTTLTVVTETENKTDIAFKIRILNSKEPKRLQWQTSNGENIIAFSDITNIQMKGKSGMKVLQVDTKNERYVFKSSDMGEIVELLKQLEENFIMPNSTNL</sequence>
<name>A0A6J8C727_MYTCO</name>
<keyword evidence="2" id="KW-1185">Reference proteome</keyword>
<organism evidence="1 2">
    <name type="scientific">Mytilus coruscus</name>
    <name type="common">Sea mussel</name>
    <dbReference type="NCBI Taxonomy" id="42192"/>
    <lineage>
        <taxon>Eukaryota</taxon>
        <taxon>Metazoa</taxon>
        <taxon>Spiralia</taxon>
        <taxon>Lophotrochozoa</taxon>
        <taxon>Mollusca</taxon>
        <taxon>Bivalvia</taxon>
        <taxon>Autobranchia</taxon>
        <taxon>Pteriomorphia</taxon>
        <taxon>Mytilida</taxon>
        <taxon>Mytiloidea</taxon>
        <taxon>Mytilidae</taxon>
        <taxon>Mytilinae</taxon>
        <taxon>Mytilus</taxon>
    </lineage>
</organism>
<gene>
    <name evidence="1" type="ORF">MCOR_26511</name>
</gene>
<evidence type="ECO:0000313" key="1">
    <source>
        <dbReference type="EMBL" id="CAC5391502.1"/>
    </source>
</evidence>
<evidence type="ECO:0000313" key="2">
    <source>
        <dbReference type="Proteomes" id="UP000507470"/>
    </source>
</evidence>
<reference evidence="1 2" key="1">
    <citation type="submission" date="2020-06" db="EMBL/GenBank/DDBJ databases">
        <authorList>
            <person name="Li R."/>
            <person name="Bekaert M."/>
        </authorList>
    </citation>
    <scope>NUCLEOTIDE SEQUENCE [LARGE SCALE GENOMIC DNA]</scope>
    <source>
        <strain evidence="2">wild</strain>
    </source>
</reference>
<dbReference type="Proteomes" id="UP000507470">
    <property type="component" value="Unassembled WGS sequence"/>
</dbReference>